<dbReference type="InterPro" id="IPR025388">
    <property type="entry name" value="Alginate_export_dom"/>
</dbReference>
<protein>
    <recommendedName>
        <fullName evidence="1">Alginate export domain-containing protein</fullName>
    </recommendedName>
</protein>
<dbReference type="KEGG" id="swf:E3E12_01230"/>
<gene>
    <name evidence="2" type="ORF">E3E12_01230</name>
</gene>
<keyword evidence="3" id="KW-1185">Reference proteome</keyword>
<dbReference type="Proteomes" id="UP000318709">
    <property type="component" value="Chromosome"/>
</dbReference>
<accession>A0A4Y6U6Q3</accession>
<reference evidence="2 3" key="1">
    <citation type="submission" date="2019-03" db="EMBL/GenBank/DDBJ databases">
        <title>The complete genome sequence of Swingsia_sp. F3b2 LMG30590(T).</title>
        <authorList>
            <person name="Chua K.-O."/>
            <person name="Chan K.-G."/>
            <person name="See-Too W.-S."/>
        </authorList>
    </citation>
    <scope>NUCLEOTIDE SEQUENCE [LARGE SCALE GENOMIC DNA]</scope>
    <source>
        <strain evidence="2 3">F3b2</strain>
    </source>
</reference>
<organism evidence="2 3">
    <name type="scientific">Formicincola oecophyllae</name>
    <dbReference type="NCBI Taxonomy" id="2558361"/>
    <lineage>
        <taxon>Bacteria</taxon>
        <taxon>Pseudomonadati</taxon>
        <taxon>Pseudomonadota</taxon>
        <taxon>Alphaproteobacteria</taxon>
        <taxon>Acetobacterales</taxon>
        <taxon>Acetobacteraceae</taxon>
        <taxon>Formicincola</taxon>
    </lineage>
</organism>
<dbReference type="AlphaFoldDB" id="A0A4Y6U6Q3"/>
<evidence type="ECO:0000259" key="1">
    <source>
        <dbReference type="Pfam" id="PF13372"/>
    </source>
</evidence>
<dbReference type="RefSeq" id="WP_141442687.1">
    <property type="nucleotide sequence ID" value="NZ_CP038231.1"/>
</dbReference>
<dbReference type="EMBL" id="CP038231">
    <property type="protein sequence ID" value="QDH13043.1"/>
    <property type="molecule type" value="Genomic_DNA"/>
</dbReference>
<dbReference type="OrthoDB" id="311329at2"/>
<evidence type="ECO:0000313" key="2">
    <source>
        <dbReference type="EMBL" id="QDH13043.1"/>
    </source>
</evidence>
<proteinExistence type="predicted"/>
<evidence type="ECO:0000313" key="3">
    <source>
        <dbReference type="Proteomes" id="UP000318709"/>
    </source>
</evidence>
<name>A0A4Y6U6Q3_9PROT</name>
<feature type="domain" description="Alginate export" evidence="1">
    <location>
        <begin position="81"/>
        <end position="467"/>
    </location>
</feature>
<sequence length="511" mass="56463">MGRTLNHINITSGGAIWIGFHGESRVRNWFNSRPMLNAFGGGGHDPDGFWVPGKGGAPGHYTSPGQGPVAKSHNDAGRFYVRNLLSADLHLGQHVRVFGQLINADAGGWRPYFYSPIWNKDLDVQQAFVELAGRAPDWIGGHGGFIFGRQQFSDGPEYLIGTREVPTVPQSWNGFRLYHFWRQVRVDAWDFVATNDMHKGNSFFKDTEMYNNRLYGFNTTIALPSRKGLGFLELFYLGFTMNGGGLDGNSSAATWMNPRLGSQRIPGSTARNDFGFRWHGTYGGLLYSVGGIYQTGTFHETHKSPAQLNGMMGYGPGGWNRRGFDNGYVSAVAGRRRAVEAFSVNTTLAWRFTGKMASTLGVQADIYSGGGGNRRQGTINTYIAPNISLGPNPMYLDPTASLNGANLIGVQPFYRFNAIPGRLSFKIAGSVFWRYSTHDGLYAYLMSGLHTLRPWHGHYMGFVPRVEATATLCPNVTWNGFLARWMTGHQLSRHGGASSTTAAQSNFFFHF</sequence>
<dbReference type="Pfam" id="PF13372">
    <property type="entry name" value="Alginate_exp"/>
    <property type="match status" value="1"/>
</dbReference>